<proteinExistence type="predicted"/>
<dbReference type="EMBL" id="GIFC01011088">
    <property type="protein sequence ID" value="MXU93171.1"/>
    <property type="molecule type" value="Transcribed_RNA"/>
</dbReference>
<evidence type="ECO:0000313" key="2">
    <source>
        <dbReference type="EMBL" id="MXU93171.1"/>
    </source>
</evidence>
<dbReference type="AlphaFoldDB" id="A0A6B0UUF0"/>
<evidence type="ECO:0000256" key="1">
    <source>
        <dbReference type="SAM" id="Phobius"/>
    </source>
</evidence>
<keyword evidence="1" id="KW-0812">Transmembrane</keyword>
<organism evidence="2">
    <name type="scientific">Ixodes ricinus</name>
    <name type="common">Common tick</name>
    <name type="synonym">Acarus ricinus</name>
    <dbReference type="NCBI Taxonomy" id="34613"/>
    <lineage>
        <taxon>Eukaryota</taxon>
        <taxon>Metazoa</taxon>
        <taxon>Ecdysozoa</taxon>
        <taxon>Arthropoda</taxon>
        <taxon>Chelicerata</taxon>
        <taxon>Arachnida</taxon>
        <taxon>Acari</taxon>
        <taxon>Parasitiformes</taxon>
        <taxon>Ixodida</taxon>
        <taxon>Ixodoidea</taxon>
        <taxon>Ixodidae</taxon>
        <taxon>Ixodinae</taxon>
        <taxon>Ixodes</taxon>
    </lineage>
</organism>
<keyword evidence="1" id="KW-1133">Transmembrane helix</keyword>
<reference evidence="2" key="1">
    <citation type="submission" date="2019-12" db="EMBL/GenBank/DDBJ databases">
        <title>An insight into the sialome of adult female Ixodes ricinus ticks feeding for 6 days.</title>
        <authorList>
            <person name="Perner J."/>
            <person name="Ribeiro J.M.C."/>
        </authorList>
    </citation>
    <scope>NUCLEOTIDE SEQUENCE</scope>
    <source>
        <strain evidence="2">Semi-engorged</strain>
        <tissue evidence="2">Salivary glands</tissue>
    </source>
</reference>
<feature type="transmembrane region" description="Helical" evidence="1">
    <location>
        <begin position="43"/>
        <end position="65"/>
    </location>
</feature>
<accession>A0A6B0UUF0</accession>
<name>A0A6B0UUF0_IXORI</name>
<feature type="transmembrane region" description="Helical" evidence="1">
    <location>
        <begin position="77"/>
        <end position="98"/>
    </location>
</feature>
<sequence length="142" mass="15629">MNSGALPLYLAMLARRVRPMSCCWSSAATQRAAESPSTKSTKATPLLFQVCLSFITVTLATLPYFSNSWCRSLFVSLYGRLLTYTVLLLGVRPALIVAGTPGTRNQSRNKPTRTRPSKLEQIMLVLSCGPATQVKRLLHNKP</sequence>
<keyword evidence="1" id="KW-0472">Membrane</keyword>
<protein>
    <submittedName>
        <fullName evidence="2">Uncharacterized protein</fullName>
    </submittedName>
</protein>